<dbReference type="SUPFAM" id="SSF53448">
    <property type="entry name" value="Nucleotide-diphospho-sugar transferases"/>
    <property type="match status" value="1"/>
</dbReference>
<dbReference type="InterPro" id="IPR050834">
    <property type="entry name" value="Glycosyltransf_2"/>
</dbReference>
<feature type="domain" description="Glycosyltransferase 2-like" evidence="1">
    <location>
        <begin position="9"/>
        <end position="185"/>
    </location>
</feature>
<dbReference type="EMBL" id="AEPE02000002">
    <property type="protein sequence ID" value="EFZ37967.1"/>
    <property type="molecule type" value="Genomic_DNA"/>
</dbReference>
<accession>E7RMI6</accession>
<protein>
    <submittedName>
        <fullName evidence="2">Glycosyltransferase, group 2 family protein</fullName>
        <ecNumber evidence="2">2.4.-.-</ecNumber>
    </submittedName>
</protein>
<dbReference type="RefSeq" id="WP_004369025.1">
    <property type="nucleotide sequence ID" value="NZ_GL833119.1"/>
</dbReference>
<dbReference type="STRING" id="28134.SAMN05444288_0524"/>
<dbReference type="PANTHER" id="PTHR43685">
    <property type="entry name" value="GLYCOSYLTRANSFERASE"/>
    <property type="match status" value="1"/>
</dbReference>
<dbReference type="InterPro" id="IPR001173">
    <property type="entry name" value="Glyco_trans_2-like"/>
</dbReference>
<dbReference type="eggNOG" id="COG1216">
    <property type="taxonomic scope" value="Bacteria"/>
</dbReference>
<gene>
    <name evidence="2" type="ORF">HMPREF0663_10336</name>
</gene>
<evidence type="ECO:0000259" key="1">
    <source>
        <dbReference type="Pfam" id="PF00535"/>
    </source>
</evidence>
<dbReference type="HOGENOM" id="CLU_025996_24_0_10"/>
<dbReference type="GO" id="GO:0016757">
    <property type="term" value="F:glycosyltransferase activity"/>
    <property type="evidence" value="ECO:0007669"/>
    <property type="project" value="UniProtKB-KW"/>
</dbReference>
<sequence>MEKNTMKTTILVSTYNWHKALELSLSSMLRQTRMPDEIVIADDGSTDDTRTAIERIRKVSPIPIIHVWQEDDGFRKTIILNKAIAKTTGDYILQVDGDVILSPHFVSDHLELAERNYFVCGSRVKLTPQLTKRILASHTLTVNVWNLPLTFILNSFRSRLLRRFLAEKYARQIDHLRGCNMAFWRDDLVKVNGYNEDLMQWGHEDGEIAFRLHYAGVKKKALKMGGNVYHLYHKESSRSNEQRHLDELERVKREHISWCPNGLDKYLNTHS</sequence>
<reference evidence="2" key="1">
    <citation type="submission" date="2011-01" db="EMBL/GenBank/DDBJ databases">
        <authorList>
            <person name="Muzny D."/>
            <person name="Qin X."/>
            <person name="Buhay C."/>
            <person name="Dugan-Rocha S."/>
            <person name="Ding Y."/>
            <person name="Chen G."/>
            <person name="Hawes A."/>
            <person name="Holder M."/>
            <person name="Jhangiani S."/>
            <person name="Johnson A."/>
            <person name="Khan Z."/>
            <person name="Li Z."/>
            <person name="Liu W."/>
            <person name="Liu X."/>
            <person name="Perez L."/>
            <person name="Shen H."/>
            <person name="Wang Q."/>
            <person name="Watt J."/>
            <person name="Xi L."/>
            <person name="Xin Y."/>
            <person name="Zhou J."/>
            <person name="Deng J."/>
            <person name="Jiang H."/>
            <person name="Liu Y."/>
            <person name="Qu J."/>
            <person name="Song X.-Z."/>
            <person name="Zhang L."/>
            <person name="Villasana D."/>
            <person name="Johnson A."/>
            <person name="Liu J."/>
            <person name="Liyanage D."/>
            <person name="Lorensuhewa L."/>
            <person name="Robinson T."/>
            <person name="Song A."/>
            <person name="Song B.-B."/>
            <person name="Dinh H."/>
            <person name="Thornton R."/>
            <person name="Coyle M."/>
            <person name="Francisco L."/>
            <person name="Jackson L."/>
            <person name="Javaid M."/>
            <person name="Korchina V."/>
            <person name="Kovar C."/>
            <person name="Mata R."/>
            <person name="Mathew T."/>
            <person name="Ngo R."/>
            <person name="Nguyen L."/>
            <person name="Nguyen N."/>
            <person name="Okwuonu G."/>
            <person name="Ongeri F."/>
            <person name="Pham C."/>
            <person name="Simmons D."/>
            <person name="Wilczek-Boney K."/>
            <person name="Hale W."/>
            <person name="Jakkamsetti A."/>
            <person name="Pham P."/>
            <person name="Ruth R."/>
            <person name="San Lucas F."/>
            <person name="Warren J."/>
            <person name="Zhang J."/>
            <person name="Zhao Z."/>
            <person name="Zhou C."/>
            <person name="Zhu D."/>
            <person name="Lee S."/>
            <person name="Bess C."/>
            <person name="Blankenburg K."/>
            <person name="Forbes L."/>
            <person name="Fu Q."/>
            <person name="Gubbala S."/>
            <person name="Hirani K."/>
            <person name="Jayaseelan J.C."/>
            <person name="Lara F."/>
            <person name="Munidasa M."/>
            <person name="Palculict T."/>
            <person name="Patil S."/>
            <person name="Pu L.-L."/>
            <person name="Saada N."/>
            <person name="Tang L."/>
            <person name="Weissenberger G."/>
            <person name="Zhu Y."/>
            <person name="Hemphill L."/>
            <person name="Shang Y."/>
            <person name="Youmans B."/>
            <person name="Ayvaz T."/>
            <person name="Ross M."/>
            <person name="Santibanez J."/>
            <person name="Aqrawi P."/>
            <person name="Gross S."/>
            <person name="Joshi V."/>
            <person name="Fowler G."/>
            <person name="Nazareth L."/>
            <person name="Reid J."/>
            <person name="Worley K."/>
            <person name="Petrosino J."/>
            <person name="Highlander S."/>
            <person name="Gibbs R."/>
        </authorList>
    </citation>
    <scope>NUCLEOTIDE SEQUENCE [LARGE SCALE GENOMIC DNA]</scope>
    <source>
        <strain evidence="2">ATCC 33269</strain>
    </source>
</reference>
<evidence type="ECO:0000313" key="3">
    <source>
        <dbReference type="Proteomes" id="UP000005580"/>
    </source>
</evidence>
<dbReference type="InterPro" id="IPR029044">
    <property type="entry name" value="Nucleotide-diphossugar_trans"/>
</dbReference>
<dbReference type="Proteomes" id="UP000005580">
    <property type="component" value="Unassembled WGS sequence"/>
</dbReference>
<name>E7RMI6_9BACT</name>
<evidence type="ECO:0000313" key="2">
    <source>
        <dbReference type="EMBL" id="EFZ37967.1"/>
    </source>
</evidence>
<keyword evidence="3" id="KW-1185">Reference proteome</keyword>
<dbReference type="PANTHER" id="PTHR43685:SF3">
    <property type="entry name" value="SLR2126 PROTEIN"/>
    <property type="match status" value="1"/>
</dbReference>
<dbReference type="EC" id="2.4.-.-" evidence="2"/>
<comment type="caution">
    <text evidence="2">The sequence shown here is derived from an EMBL/GenBank/DDBJ whole genome shotgun (WGS) entry which is preliminary data.</text>
</comment>
<dbReference type="Gene3D" id="3.90.550.10">
    <property type="entry name" value="Spore Coat Polysaccharide Biosynthesis Protein SpsA, Chain A"/>
    <property type="match status" value="1"/>
</dbReference>
<dbReference type="Pfam" id="PF00535">
    <property type="entry name" value="Glycos_transf_2"/>
    <property type="match status" value="1"/>
</dbReference>
<organism evidence="2 3">
    <name type="scientific">Hoylesella oralis ATCC 33269</name>
    <dbReference type="NCBI Taxonomy" id="873533"/>
    <lineage>
        <taxon>Bacteria</taxon>
        <taxon>Pseudomonadati</taxon>
        <taxon>Bacteroidota</taxon>
        <taxon>Bacteroidia</taxon>
        <taxon>Bacteroidales</taxon>
        <taxon>Prevotellaceae</taxon>
        <taxon>Hoylesella</taxon>
    </lineage>
</organism>
<proteinExistence type="predicted"/>
<dbReference type="AlphaFoldDB" id="E7RMI6"/>
<keyword evidence="2" id="KW-0808">Transferase</keyword>
<keyword evidence="2" id="KW-0328">Glycosyltransferase</keyword>
<dbReference type="CDD" id="cd06420">
    <property type="entry name" value="GT2_Chondriotin_Pol_N"/>
    <property type="match status" value="1"/>
</dbReference>